<dbReference type="GO" id="GO:0016740">
    <property type="term" value="F:transferase activity"/>
    <property type="evidence" value="ECO:0007669"/>
    <property type="project" value="UniProtKB-KW"/>
</dbReference>
<dbReference type="SUPFAM" id="SSF55729">
    <property type="entry name" value="Acyl-CoA N-acyltransferases (Nat)"/>
    <property type="match status" value="2"/>
</dbReference>
<name>A0A4Q9FQD0_9FLAO</name>
<evidence type="ECO:0000313" key="3">
    <source>
        <dbReference type="Proteomes" id="UP000292372"/>
    </source>
</evidence>
<dbReference type="PANTHER" id="PTHR36174">
    <property type="entry name" value="LIPID II:GLYCINE GLYCYLTRANSFERASE"/>
    <property type="match status" value="1"/>
</dbReference>
<dbReference type="Pfam" id="PF13480">
    <property type="entry name" value="Acetyltransf_6"/>
    <property type="match status" value="2"/>
</dbReference>
<dbReference type="EMBL" id="SIRS01000002">
    <property type="protein sequence ID" value="TBN17651.1"/>
    <property type="molecule type" value="Genomic_DNA"/>
</dbReference>
<dbReference type="PANTHER" id="PTHR36174:SF1">
    <property type="entry name" value="LIPID II:GLYCINE GLYCYLTRANSFERASE"/>
    <property type="match status" value="1"/>
</dbReference>
<dbReference type="AlphaFoldDB" id="A0A4Q9FQD0"/>
<organism evidence="2 3">
    <name type="scientific">Hyunsoonleella pacifica</name>
    <dbReference type="NCBI Taxonomy" id="1080224"/>
    <lineage>
        <taxon>Bacteria</taxon>
        <taxon>Pseudomonadati</taxon>
        <taxon>Bacteroidota</taxon>
        <taxon>Flavobacteriia</taxon>
        <taxon>Flavobacteriales</taxon>
        <taxon>Flavobacteriaceae</taxon>
    </lineage>
</organism>
<dbReference type="RefSeq" id="WP_130935941.1">
    <property type="nucleotide sequence ID" value="NZ_BMEE01000001.1"/>
</dbReference>
<evidence type="ECO:0000259" key="1">
    <source>
        <dbReference type="Pfam" id="PF13480"/>
    </source>
</evidence>
<dbReference type="Gene3D" id="3.40.630.30">
    <property type="match status" value="2"/>
</dbReference>
<proteinExistence type="predicted"/>
<reference evidence="2 3" key="1">
    <citation type="journal article" date="2015" name="Int. J. Syst. Evol. Microbiol.">
        <title>Hyunsoonleella pacifica sp. nov., isolated from seawater of South Pacific Gyre.</title>
        <authorList>
            <person name="Gao X."/>
            <person name="Zhang Z."/>
            <person name="Dai X."/>
            <person name="Zhang X.H."/>
        </authorList>
    </citation>
    <scope>NUCLEOTIDE SEQUENCE [LARGE SCALE GENOMIC DNA]</scope>
    <source>
        <strain evidence="2 3">SW033</strain>
    </source>
</reference>
<feature type="domain" description="BioF2-like acetyltransferase" evidence="1">
    <location>
        <begin position="529"/>
        <end position="659"/>
    </location>
</feature>
<dbReference type="InterPro" id="IPR038740">
    <property type="entry name" value="BioF2-like_GNAT_dom"/>
</dbReference>
<dbReference type="OrthoDB" id="9785911at2"/>
<accession>A0A4Q9FQD0</accession>
<protein>
    <submittedName>
        <fullName evidence="2">GNAT family N-acetyltransferase</fullName>
    </submittedName>
</protein>
<dbReference type="Proteomes" id="UP000292372">
    <property type="component" value="Unassembled WGS sequence"/>
</dbReference>
<comment type="caution">
    <text evidence="2">The sequence shown here is derived from an EMBL/GenBank/DDBJ whole genome shotgun (WGS) entry which is preliminary data.</text>
</comment>
<evidence type="ECO:0000313" key="2">
    <source>
        <dbReference type="EMBL" id="TBN17651.1"/>
    </source>
</evidence>
<feature type="domain" description="BioF2-like acetyltransferase" evidence="1">
    <location>
        <begin position="169"/>
        <end position="310"/>
    </location>
</feature>
<keyword evidence="2" id="KW-0808">Transferase</keyword>
<dbReference type="InterPro" id="IPR016181">
    <property type="entry name" value="Acyl_CoA_acyltransferase"/>
</dbReference>
<gene>
    <name evidence="2" type="ORF">EYD46_04870</name>
</gene>
<keyword evidence="3" id="KW-1185">Reference proteome</keyword>
<dbReference type="InterPro" id="IPR050644">
    <property type="entry name" value="PG_Glycine_Bridge_Synth"/>
</dbReference>
<sequence>MQLKKDVYKFECIEVKNKTHVANYKAHLREINGVNIFYSYEYINAVIQNNFMYATLKKKHETIALMPIYLKKINDYDLCDSNNTDFFDASSPYGYGGPIFNPTNSAEEISLFWHYLDSWYSKNNIITEFIRFNLFGNHKHYSGHLVPTLNNVKGTLFDFETLWNNFKQKVRNNYRKSLKFNLKSKIYAKNIDTDVLEKFHDIYIKSLNRNKAALNYYYSKTYFEDLINNNPNDTILVLIFKEDIAISAELILIDGNTLYSHLGGTHSEYFNMRPNDFLKIEVMKWAIENNKKYYVLGGGRSNNDGLYQYKKSFFPLDKDIVFYTGRKVINQPIYNNLIKNIKVEFTDAMDDVKNSEKYFPLYGQKKIIAKKLNIKTEELRIISTKKEWKDAIKSVGHYDFYHTYDYHTLSKLEDETPLLIEYTEDNKKIYLPLIKRKIPNTEYFDATSVYGYAGPLQININSAFDNSIFVKKLNEFFEKEKIVSVFSRLNPFIDYQELILKGIGKIEELSNVVNIDLTKNVDEQRTTFSKTTKRYINKCRKTFDFRLSNSKEDILKFIDLYYENMDRVNAEDKYYFSKQYFFDFIKSDDYKTSVLLAIDKEREDIISAAMMVKTNNIIQYHISGTRNEYLNISPIRLLIDEMRLKGTEEGFKYFNLGGGLGNQEDELFRFKASFSKDFKPFKIWKHITNEKTYKELVTKNKTGDLDSSFFPLYRL</sequence>